<evidence type="ECO:0000313" key="10">
    <source>
        <dbReference type="EMBL" id="MFC6237039.1"/>
    </source>
</evidence>
<feature type="binding site" evidence="7">
    <location>
        <begin position="34"/>
        <end position="39"/>
    </location>
    <ligand>
        <name>ATP</name>
        <dbReference type="ChEBI" id="CHEBI:30616"/>
    </ligand>
</feature>
<proteinExistence type="inferred from homology"/>
<evidence type="ECO:0000256" key="4">
    <source>
        <dbReference type="ARBA" id="ARBA00022741"/>
    </source>
</evidence>
<evidence type="ECO:0000259" key="9">
    <source>
        <dbReference type="Pfam" id="PF09179"/>
    </source>
</evidence>
<dbReference type="PANTHER" id="PTHR43033:SF1">
    <property type="entry name" value="TRNA(ILE)-LYSIDINE SYNTHASE-RELATED"/>
    <property type="match status" value="1"/>
</dbReference>
<keyword evidence="1 7" id="KW-0963">Cytoplasm</keyword>
<dbReference type="InterPro" id="IPR014729">
    <property type="entry name" value="Rossmann-like_a/b/a_fold"/>
</dbReference>
<dbReference type="InterPro" id="IPR011063">
    <property type="entry name" value="TilS/TtcA_N"/>
</dbReference>
<evidence type="ECO:0000256" key="7">
    <source>
        <dbReference type="HAMAP-Rule" id="MF_01161"/>
    </source>
</evidence>
<dbReference type="InterPro" id="IPR015262">
    <property type="entry name" value="tRNA_Ile_lys_synt_subst-bd"/>
</dbReference>
<accession>A0ABW1SY90</accession>
<name>A0ABW1SY90_9ACTN</name>
<comment type="caution">
    <text evidence="10">The sequence shown here is derived from an EMBL/GenBank/DDBJ whole genome shotgun (WGS) entry which is preliminary data.</text>
</comment>
<dbReference type="InterPro" id="IPR012094">
    <property type="entry name" value="tRNA_Ile_lys_synt"/>
</dbReference>
<evidence type="ECO:0000256" key="6">
    <source>
        <dbReference type="ARBA" id="ARBA00048539"/>
    </source>
</evidence>
<keyword evidence="5 7" id="KW-0067">ATP-binding</keyword>
<dbReference type="Gene3D" id="1.20.59.20">
    <property type="match status" value="1"/>
</dbReference>
<dbReference type="CDD" id="cd01992">
    <property type="entry name" value="TilS_N"/>
    <property type="match status" value="1"/>
</dbReference>
<evidence type="ECO:0000313" key="11">
    <source>
        <dbReference type="Proteomes" id="UP001596138"/>
    </source>
</evidence>
<dbReference type="EC" id="6.3.4.19" evidence="7"/>
<sequence length="331" mass="35026">MPADTGPRGSAVRRAVRDELSDLAPDALVLVACSGGADSLSLAHATRAVRDRAGAVVIDHGLQTGSAEVAARTAAWLRDAGLDPVEVVQVTVVEAGDGPEAAARDARYRALFCAARDAGAEVVLLGHTLDDQAESVLLGLARGSGTRSLAGMPRSRGPFRRPLLHLRRSVVRAEVPEGAPVVDDPHNDDDRFARVRVRHRVLPVLEAELGPGIAEALARTADLARADADALAELADEVAWDVIHGARDEGTLDVVDLEPLSDAVRSRVVRQWLLDGGCPAGRLGADHVQRVCRLVTHWTGQGAVALPGGVEAVRDYGRLALRQTPLPRKET</sequence>
<comment type="function">
    <text evidence="7">Ligates lysine onto the cytidine present at position 34 of the AUA codon-specific tRNA(Ile) that contains the anticodon CAU, in an ATP-dependent manner. Cytidine is converted to lysidine, thus changing the amino acid specificity of the tRNA from methionine to isoleucine.</text>
</comment>
<dbReference type="Pfam" id="PF09179">
    <property type="entry name" value="TilS"/>
    <property type="match status" value="1"/>
</dbReference>
<evidence type="ECO:0000256" key="1">
    <source>
        <dbReference type="ARBA" id="ARBA00022490"/>
    </source>
</evidence>
<keyword evidence="11" id="KW-1185">Reference proteome</keyword>
<evidence type="ECO:0000256" key="3">
    <source>
        <dbReference type="ARBA" id="ARBA00022694"/>
    </source>
</evidence>
<evidence type="ECO:0000256" key="5">
    <source>
        <dbReference type="ARBA" id="ARBA00022840"/>
    </source>
</evidence>
<comment type="subcellular location">
    <subcellularLocation>
        <location evidence="7">Cytoplasm</location>
    </subcellularLocation>
</comment>
<organism evidence="10 11">
    <name type="scientific">Longivirga aurantiaca</name>
    <dbReference type="NCBI Taxonomy" id="1837743"/>
    <lineage>
        <taxon>Bacteria</taxon>
        <taxon>Bacillati</taxon>
        <taxon>Actinomycetota</taxon>
        <taxon>Actinomycetes</taxon>
        <taxon>Sporichthyales</taxon>
        <taxon>Sporichthyaceae</taxon>
        <taxon>Longivirga</taxon>
    </lineage>
</organism>
<dbReference type="SUPFAM" id="SSF52402">
    <property type="entry name" value="Adenine nucleotide alpha hydrolases-like"/>
    <property type="match status" value="1"/>
</dbReference>
<feature type="domain" description="tRNA(Ile)-lysidine synthase substrate-binding" evidence="9">
    <location>
        <begin position="252"/>
        <end position="319"/>
    </location>
</feature>
<dbReference type="SUPFAM" id="SSF82829">
    <property type="entry name" value="MesJ substrate recognition domain-like"/>
    <property type="match status" value="1"/>
</dbReference>
<dbReference type="Gene3D" id="3.40.50.620">
    <property type="entry name" value="HUPs"/>
    <property type="match status" value="1"/>
</dbReference>
<keyword evidence="3 7" id="KW-0819">tRNA processing</keyword>
<dbReference type="HAMAP" id="MF_01161">
    <property type="entry name" value="tRNA_Ile_lys_synt"/>
    <property type="match status" value="1"/>
</dbReference>
<feature type="domain" description="tRNA(Ile)-lysidine/2-thiocytidine synthase N-terminal" evidence="8">
    <location>
        <begin position="29"/>
        <end position="200"/>
    </location>
</feature>
<keyword evidence="4 7" id="KW-0547">Nucleotide-binding</keyword>
<dbReference type="EMBL" id="JBHSTI010000008">
    <property type="protein sequence ID" value="MFC6237039.1"/>
    <property type="molecule type" value="Genomic_DNA"/>
</dbReference>
<keyword evidence="2 7" id="KW-0436">Ligase</keyword>
<dbReference type="Pfam" id="PF01171">
    <property type="entry name" value="ATP_bind_3"/>
    <property type="match status" value="1"/>
</dbReference>
<dbReference type="GO" id="GO:0032267">
    <property type="term" value="F:tRNA(Ile)-lysidine synthase activity"/>
    <property type="evidence" value="ECO:0007669"/>
    <property type="project" value="UniProtKB-EC"/>
</dbReference>
<dbReference type="NCBIfam" id="TIGR02432">
    <property type="entry name" value="lysidine_TilS_N"/>
    <property type="match status" value="1"/>
</dbReference>
<reference evidence="11" key="1">
    <citation type="journal article" date="2019" name="Int. J. Syst. Evol. Microbiol.">
        <title>The Global Catalogue of Microorganisms (GCM) 10K type strain sequencing project: providing services to taxonomists for standard genome sequencing and annotation.</title>
        <authorList>
            <consortium name="The Broad Institute Genomics Platform"/>
            <consortium name="The Broad Institute Genome Sequencing Center for Infectious Disease"/>
            <person name="Wu L."/>
            <person name="Ma J."/>
        </authorList>
    </citation>
    <scope>NUCLEOTIDE SEQUENCE [LARGE SCALE GENOMIC DNA]</scope>
    <source>
        <strain evidence="11">CGMCC 4.7317</strain>
    </source>
</reference>
<evidence type="ECO:0000259" key="8">
    <source>
        <dbReference type="Pfam" id="PF01171"/>
    </source>
</evidence>
<dbReference type="PANTHER" id="PTHR43033">
    <property type="entry name" value="TRNA(ILE)-LYSIDINE SYNTHASE-RELATED"/>
    <property type="match status" value="1"/>
</dbReference>
<protein>
    <recommendedName>
        <fullName evidence="7">tRNA(Ile)-lysidine synthase</fullName>
        <ecNumber evidence="7">6.3.4.19</ecNumber>
    </recommendedName>
    <alternativeName>
        <fullName evidence="7">tRNA(Ile)-2-lysyl-cytidine synthase</fullName>
    </alternativeName>
    <alternativeName>
        <fullName evidence="7">tRNA(Ile)-lysidine synthetase</fullName>
    </alternativeName>
</protein>
<comment type="catalytic activity">
    <reaction evidence="6 7">
        <text>cytidine(34) in tRNA(Ile2) + L-lysine + ATP = lysidine(34) in tRNA(Ile2) + AMP + diphosphate + H(+)</text>
        <dbReference type="Rhea" id="RHEA:43744"/>
        <dbReference type="Rhea" id="RHEA-COMP:10625"/>
        <dbReference type="Rhea" id="RHEA-COMP:10670"/>
        <dbReference type="ChEBI" id="CHEBI:15378"/>
        <dbReference type="ChEBI" id="CHEBI:30616"/>
        <dbReference type="ChEBI" id="CHEBI:32551"/>
        <dbReference type="ChEBI" id="CHEBI:33019"/>
        <dbReference type="ChEBI" id="CHEBI:82748"/>
        <dbReference type="ChEBI" id="CHEBI:83665"/>
        <dbReference type="ChEBI" id="CHEBI:456215"/>
        <dbReference type="EC" id="6.3.4.19"/>
    </reaction>
</comment>
<evidence type="ECO:0000256" key="2">
    <source>
        <dbReference type="ARBA" id="ARBA00022598"/>
    </source>
</evidence>
<comment type="similarity">
    <text evidence="7">Belongs to the tRNA(Ile)-lysidine synthase family.</text>
</comment>
<dbReference type="RefSeq" id="WP_386764085.1">
    <property type="nucleotide sequence ID" value="NZ_JBHSTI010000008.1"/>
</dbReference>
<dbReference type="Proteomes" id="UP001596138">
    <property type="component" value="Unassembled WGS sequence"/>
</dbReference>
<gene>
    <name evidence="7 10" type="primary">tilS</name>
    <name evidence="10" type="ORF">ACFQGU_04065</name>
</gene>
<comment type="domain">
    <text evidence="7">The N-terminal region contains the highly conserved SGGXDS motif, predicted to be a P-loop motif involved in ATP binding.</text>
</comment>
<dbReference type="InterPro" id="IPR012795">
    <property type="entry name" value="tRNA_Ile_lys_synt_N"/>
</dbReference>